<accession>A0ABX6HGV2</accession>
<name>A0ABX6HGV2_9PSED</name>
<organism evidence="1 2">
    <name type="scientific">Pseudomonas asturiensis</name>
    <dbReference type="NCBI Taxonomy" id="1190415"/>
    <lineage>
        <taxon>Bacteria</taxon>
        <taxon>Pseudomonadati</taxon>
        <taxon>Pseudomonadota</taxon>
        <taxon>Gammaproteobacteria</taxon>
        <taxon>Pseudomonadales</taxon>
        <taxon>Pseudomonadaceae</taxon>
        <taxon>Pseudomonas</taxon>
    </lineage>
</organism>
<dbReference type="Proteomes" id="UP000464644">
    <property type="component" value="Chromosome"/>
</dbReference>
<reference evidence="1 2" key="1">
    <citation type="journal article" date="2014" name="Genome Announc.">
        <title>Draft Genome Sequences of a Phylogenetically Diverse Suite of Pseudomonas syringae Strains from Multiple Source Populations.</title>
        <authorList>
            <person name="Baltrus D.A."/>
            <person name="Yourstone S."/>
            <person name="Lind A."/>
            <person name="Guilbaud C."/>
            <person name="Sands D.C."/>
            <person name="Jones C.D."/>
            <person name="Morris C.E."/>
            <person name="Dangl J.L."/>
        </authorList>
    </citation>
    <scope>NUCLEOTIDE SEQUENCE [LARGE SCALE GENOMIC DNA]</scope>
    <source>
        <strain evidence="1 2">CC1524</strain>
    </source>
</reference>
<dbReference type="EMBL" id="CP047265">
    <property type="protein sequence ID" value="QHF04549.1"/>
    <property type="molecule type" value="Genomic_DNA"/>
</dbReference>
<evidence type="ECO:0000313" key="1">
    <source>
        <dbReference type="EMBL" id="QHF04549.1"/>
    </source>
</evidence>
<evidence type="ECO:0000313" key="2">
    <source>
        <dbReference type="Proteomes" id="UP000464644"/>
    </source>
</evidence>
<sequence>MLPRRKTKIQLHSVTVSSAGAEFLYHQRLILFGKALAPPDRAIETNAGGTQPMAHFGTPVRDFCSPSDSVKKPTRYSTSLADWGRNLTNA</sequence>
<protein>
    <submittedName>
        <fullName evidence="1">Uncharacterized protein</fullName>
    </submittedName>
</protein>
<proteinExistence type="predicted"/>
<keyword evidence="2" id="KW-1185">Reference proteome</keyword>
<gene>
    <name evidence="1" type="ORF">N015_19920</name>
</gene>